<organism evidence="3 4">
    <name type="scientific">Sphingobium subterraneum</name>
    <dbReference type="NCBI Taxonomy" id="627688"/>
    <lineage>
        <taxon>Bacteria</taxon>
        <taxon>Pseudomonadati</taxon>
        <taxon>Pseudomonadota</taxon>
        <taxon>Alphaproteobacteria</taxon>
        <taxon>Sphingomonadales</taxon>
        <taxon>Sphingomonadaceae</taxon>
        <taxon>Sphingobium</taxon>
    </lineage>
</organism>
<evidence type="ECO:0000256" key="1">
    <source>
        <dbReference type="SAM" id="MobiDB-lite"/>
    </source>
</evidence>
<keyword evidence="4" id="KW-1185">Reference proteome</keyword>
<reference evidence="3 4" key="1">
    <citation type="submission" date="2020-08" db="EMBL/GenBank/DDBJ databases">
        <title>Genomic Encyclopedia of Type Strains, Phase IV (KMG-IV): sequencing the most valuable type-strain genomes for metagenomic binning, comparative biology and taxonomic classification.</title>
        <authorList>
            <person name="Goeker M."/>
        </authorList>
    </citation>
    <scope>NUCLEOTIDE SEQUENCE [LARGE SCALE GENOMIC DNA]</scope>
    <source>
        <strain evidence="3 4">DSM 102255</strain>
    </source>
</reference>
<proteinExistence type="predicted"/>
<feature type="region of interest" description="Disordered" evidence="1">
    <location>
        <begin position="27"/>
        <end position="52"/>
    </location>
</feature>
<protein>
    <recommendedName>
        <fullName evidence="5">Lipoprotein</fullName>
    </recommendedName>
</protein>
<feature type="signal peptide" evidence="2">
    <location>
        <begin position="1"/>
        <end position="26"/>
    </location>
</feature>
<evidence type="ECO:0008006" key="5">
    <source>
        <dbReference type="Google" id="ProtNLM"/>
    </source>
</evidence>
<accession>A0A841IZ79</accession>
<name>A0A841IZ79_9SPHN</name>
<sequence length="194" mass="20720">MTDPRLRRTLTRALLSLALLAVPACSSSERQNPADPSPAAQSGPNTPPPSELEQAALQSGAIVDARRLSPIGLYRNRHEAGTDTLCVVPDTDKPSTMRFGMEAMFGESAGCSGHGTVRRAGDRLIFHFARSTCLIVAGYEGDRVVLPGALDLKCNQLCTNRGSLEGVSFPRVARDVSVGKEARRQTGKALCTQE</sequence>
<dbReference type="AlphaFoldDB" id="A0A841IZ79"/>
<keyword evidence="2" id="KW-0732">Signal</keyword>
<evidence type="ECO:0000256" key="2">
    <source>
        <dbReference type="SAM" id="SignalP"/>
    </source>
</evidence>
<dbReference type="EMBL" id="JACIJP010000002">
    <property type="protein sequence ID" value="MBB6123640.1"/>
    <property type="molecule type" value="Genomic_DNA"/>
</dbReference>
<comment type="caution">
    <text evidence="3">The sequence shown here is derived from an EMBL/GenBank/DDBJ whole genome shotgun (WGS) entry which is preliminary data.</text>
</comment>
<feature type="chain" id="PRO_5032796081" description="Lipoprotein" evidence="2">
    <location>
        <begin position="27"/>
        <end position="194"/>
    </location>
</feature>
<dbReference type="Proteomes" id="UP000552700">
    <property type="component" value="Unassembled WGS sequence"/>
</dbReference>
<gene>
    <name evidence="3" type="ORF">FHS92_001369</name>
</gene>
<evidence type="ECO:0000313" key="4">
    <source>
        <dbReference type="Proteomes" id="UP000552700"/>
    </source>
</evidence>
<dbReference type="RefSeq" id="WP_184078973.1">
    <property type="nucleotide sequence ID" value="NZ_JACIJP010000002.1"/>
</dbReference>
<evidence type="ECO:0000313" key="3">
    <source>
        <dbReference type="EMBL" id="MBB6123640.1"/>
    </source>
</evidence>